<sequence>MTTTPMLGSHPLTFGMVPNQLPSAFAPTATRTHHCPIVSSRRHPRCAQRASVVTSEPPSLPACSIISSTPSSLPAQLCPPPNIPASPGAFTLARAPSTPVST</sequence>
<reference evidence="1 2" key="1">
    <citation type="submission" date="2019-02" db="EMBL/GenBank/DDBJ databases">
        <title>Genome sequencing of the rare red list fungi Dentipellis fragilis.</title>
        <authorList>
            <person name="Buettner E."/>
            <person name="Kellner H."/>
        </authorList>
    </citation>
    <scope>NUCLEOTIDE SEQUENCE [LARGE SCALE GENOMIC DNA]</scope>
    <source>
        <strain evidence="1 2">DSM 105465</strain>
    </source>
</reference>
<proteinExistence type="predicted"/>
<dbReference type="Proteomes" id="UP000298327">
    <property type="component" value="Unassembled WGS sequence"/>
</dbReference>
<dbReference type="AlphaFoldDB" id="A0A4Y9Z0Q7"/>
<accession>A0A4Y9Z0Q7</accession>
<evidence type="ECO:0000313" key="1">
    <source>
        <dbReference type="EMBL" id="TFY66969.1"/>
    </source>
</evidence>
<name>A0A4Y9Z0Q7_9AGAM</name>
<evidence type="ECO:0000313" key="2">
    <source>
        <dbReference type="Proteomes" id="UP000298327"/>
    </source>
</evidence>
<keyword evidence="2" id="KW-1185">Reference proteome</keyword>
<organism evidence="1 2">
    <name type="scientific">Dentipellis fragilis</name>
    <dbReference type="NCBI Taxonomy" id="205917"/>
    <lineage>
        <taxon>Eukaryota</taxon>
        <taxon>Fungi</taxon>
        <taxon>Dikarya</taxon>
        <taxon>Basidiomycota</taxon>
        <taxon>Agaricomycotina</taxon>
        <taxon>Agaricomycetes</taxon>
        <taxon>Russulales</taxon>
        <taxon>Hericiaceae</taxon>
        <taxon>Dentipellis</taxon>
    </lineage>
</organism>
<dbReference type="EMBL" id="SEOQ01000204">
    <property type="protein sequence ID" value="TFY66969.1"/>
    <property type="molecule type" value="Genomic_DNA"/>
</dbReference>
<protein>
    <submittedName>
        <fullName evidence="1">Uncharacterized protein</fullName>
    </submittedName>
</protein>
<gene>
    <name evidence="1" type="ORF">EVG20_g4122</name>
</gene>
<comment type="caution">
    <text evidence="1">The sequence shown here is derived from an EMBL/GenBank/DDBJ whole genome shotgun (WGS) entry which is preliminary data.</text>
</comment>